<dbReference type="InterPro" id="IPR028098">
    <property type="entry name" value="Glyco_trans_4-like_N"/>
</dbReference>
<dbReference type="PANTHER" id="PTHR12526">
    <property type="entry name" value="GLYCOSYLTRANSFERASE"/>
    <property type="match status" value="1"/>
</dbReference>
<name>A0A3D8PXL1_9BACI</name>
<dbReference type="InterPro" id="IPR001296">
    <property type="entry name" value="Glyco_trans_1"/>
</dbReference>
<reference evidence="4" key="1">
    <citation type="submission" date="2017-11" db="EMBL/GenBank/DDBJ databases">
        <authorList>
            <person name="Zhu W."/>
        </authorList>
    </citation>
    <scope>NUCLEOTIDE SEQUENCE [LARGE SCALE GENOMIC DNA]</scope>
    <source>
        <strain evidence="4">CAU 1051</strain>
    </source>
</reference>
<dbReference type="Pfam" id="PF00534">
    <property type="entry name" value="Glycos_transf_1"/>
    <property type="match status" value="1"/>
</dbReference>
<evidence type="ECO:0000313" key="3">
    <source>
        <dbReference type="EMBL" id="RDW20754.1"/>
    </source>
</evidence>
<comment type="caution">
    <text evidence="3">The sequence shown here is derived from an EMBL/GenBank/DDBJ whole genome shotgun (WGS) entry which is preliminary data.</text>
</comment>
<dbReference type="OrthoDB" id="570545at2"/>
<dbReference type="AlphaFoldDB" id="A0A3D8PXL1"/>
<evidence type="ECO:0000259" key="2">
    <source>
        <dbReference type="Pfam" id="PF13439"/>
    </source>
</evidence>
<evidence type="ECO:0000313" key="4">
    <source>
        <dbReference type="Proteomes" id="UP000256520"/>
    </source>
</evidence>
<evidence type="ECO:0000259" key="1">
    <source>
        <dbReference type="Pfam" id="PF00534"/>
    </source>
</evidence>
<dbReference type="Pfam" id="PF13439">
    <property type="entry name" value="Glyco_transf_4"/>
    <property type="match status" value="1"/>
</dbReference>
<protein>
    <recommendedName>
        <fullName evidence="5">Glycosyltransferase family 4 protein</fullName>
    </recommendedName>
</protein>
<accession>A0A3D8PXL1</accession>
<keyword evidence="4" id="KW-1185">Reference proteome</keyword>
<dbReference type="SUPFAM" id="SSF53756">
    <property type="entry name" value="UDP-Glycosyltransferase/glycogen phosphorylase"/>
    <property type="match status" value="1"/>
</dbReference>
<sequence length="362" mass="40736">MNISILISSLNRGGAERVAAALANDFYQRGDNITVICLDKAPPSYSLNKNIQFLSVFPGENKRIISMVKRLFLLKKNLRQTQPDVVLCFSMKNVFYALLARPRKSRVIGSERSNPYYANKNMLIKLIEKLFLPLANGYIFLTSEGKEYYSRALQRKSTVIPNGLFAEDIPKKTVPFETRRMNIITAVGRLHPVKDHVTMIKAFKLFQEKHSNYKLKIYGDGIESNKLKKLVQDLGLSESVTFEGIVDNVVEHIADSGMFILTSKSESWGNALMEALSCGIPSISTDCDFGPRAMIENEVNGLLVPVGDVEAIARAMDRIAVNQEFARNLSENALLIRKSHSSTKIANRYYEFIKKISTGLER</sequence>
<dbReference type="Proteomes" id="UP000256520">
    <property type="component" value="Unassembled WGS sequence"/>
</dbReference>
<evidence type="ECO:0008006" key="5">
    <source>
        <dbReference type="Google" id="ProtNLM"/>
    </source>
</evidence>
<feature type="domain" description="Glycosyltransferase subfamily 4-like N-terminal" evidence="2">
    <location>
        <begin position="13"/>
        <end position="163"/>
    </location>
</feature>
<dbReference type="EMBL" id="PIOD01000005">
    <property type="protein sequence ID" value="RDW20754.1"/>
    <property type="molecule type" value="Genomic_DNA"/>
</dbReference>
<organism evidence="3 4">
    <name type="scientific">Oceanobacillus chungangensis</name>
    <dbReference type="NCBI Taxonomy" id="1229152"/>
    <lineage>
        <taxon>Bacteria</taxon>
        <taxon>Bacillati</taxon>
        <taxon>Bacillota</taxon>
        <taxon>Bacilli</taxon>
        <taxon>Bacillales</taxon>
        <taxon>Bacillaceae</taxon>
        <taxon>Oceanobacillus</taxon>
    </lineage>
</organism>
<gene>
    <name evidence="3" type="ORF">CWR45_05885</name>
</gene>
<dbReference type="GO" id="GO:0016757">
    <property type="term" value="F:glycosyltransferase activity"/>
    <property type="evidence" value="ECO:0007669"/>
    <property type="project" value="InterPro"/>
</dbReference>
<dbReference type="Gene3D" id="3.40.50.2000">
    <property type="entry name" value="Glycogen Phosphorylase B"/>
    <property type="match status" value="2"/>
</dbReference>
<feature type="domain" description="Glycosyl transferase family 1" evidence="1">
    <location>
        <begin position="181"/>
        <end position="333"/>
    </location>
</feature>
<dbReference type="RefSeq" id="WP_115748923.1">
    <property type="nucleotide sequence ID" value="NZ_PIOD01000005.1"/>
</dbReference>
<proteinExistence type="predicted"/>